<evidence type="ECO:0000313" key="6">
    <source>
        <dbReference type="Proteomes" id="UP000034034"/>
    </source>
</evidence>
<dbReference type="InterPro" id="IPR000782">
    <property type="entry name" value="FAS1_domain"/>
</dbReference>
<dbReference type="GO" id="GO:0007155">
    <property type="term" value="P:cell adhesion"/>
    <property type="evidence" value="ECO:0007669"/>
    <property type="project" value="TreeGrafter"/>
</dbReference>
<evidence type="ECO:0000313" key="5">
    <source>
        <dbReference type="EMBL" id="AKG46234.1"/>
    </source>
</evidence>
<evidence type="ECO:0000256" key="3">
    <source>
        <dbReference type="SAM" id="SignalP"/>
    </source>
</evidence>
<dbReference type="Gene3D" id="2.30.180.10">
    <property type="entry name" value="FAS1 domain"/>
    <property type="match status" value="1"/>
</dbReference>
<dbReference type="InterPro" id="IPR050904">
    <property type="entry name" value="Adhesion/Biosynth-related"/>
</dbReference>
<evidence type="ECO:0000256" key="1">
    <source>
        <dbReference type="ARBA" id="ARBA00022729"/>
    </source>
</evidence>
<dbReference type="GO" id="GO:0030198">
    <property type="term" value="P:extracellular matrix organization"/>
    <property type="evidence" value="ECO:0007669"/>
    <property type="project" value="TreeGrafter"/>
</dbReference>
<dbReference type="EMBL" id="CP009922">
    <property type="protein sequence ID" value="AKG46234.1"/>
    <property type="molecule type" value="Genomic_DNA"/>
</dbReference>
<dbReference type="RefSeq" id="WP_107073956.1">
    <property type="nucleotide sequence ID" value="NZ_CP009922.3"/>
</dbReference>
<evidence type="ECO:0000256" key="2">
    <source>
        <dbReference type="SAM" id="MobiDB-lite"/>
    </source>
</evidence>
<feature type="signal peptide" evidence="3">
    <location>
        <begin position="1"/>
        <end position="24"/>
    </location>
</feature>
<dbReference type="STRING" id="408015.SXIM_48500"/>
<keyword evidence="5" id="KW-0449">Lipoprotein</keyword>
<dbReference type="FunFam" id="2.30.180.10:FF:000019">
    <property type="entry name" value="Cell surface lipoprotein"/>
    <property type="match status" value="1"/>
</dbReference>
<keyword evidence="6" id="KW-1185">Reference proteome</keyword>
<dbReference type="PANTHER" id="PTHR10900">
    <property type="entry name" value="PERIOSTIN-RELATED"/>
    <property type="match status" value="1"/>
</dbReference>
<evidence type="ECO:0000259" key="4">
    <source>
        <dbReference type="PROSITE" id="PS50213"/>
    </source>
</evidence>
<dbReference type="KEGG" id="sxi:SXIM_48500"/>
<dbReference type="Pfam" id="PF02469">
    <property type="entry name" value="Fasciclin"/>
    <property type="match status" value="1"/>
</dbReference>
<name>A0A0F7G0P0_9ACTN</name>
<dbReference type="PROSITE" id="PS51257">
    <property type="entry name" value="PROKAR_LIPOPROTEIN"/>
    <property type="match status" value="1"/>
</dbReference>
<feature type="compositionally biased region" description="Acidic residues" evidence="2">
    <location>
        <begin position="52"/>
        <end position="64"/>
    </location>
</feature>
<dbReference type="GO" id="GO:0050839">
    <property type="term" value="F:cell adhesion molecule binding"/>
    <property type="evidence" value="ECO:0007669"/>
    <property type="project" value="TreeGrafter"/>
</dbReference>
<dbReference type="PANTHER" id="PTHR10900:SF77">
    <property type="entry name" value="FI19380P1"/>
    <property type="match status" value="1"/>
</dbReference>
<dbReference type="SMART" id="SM00554">
    <property type="entry name" value="FAS1"/>
    <property type="match status" value="1"/>
</dbReference>
<reference evidence="5" key="1">
    <citation type="submission" date="2019-08" db="EMBL/GenBank/DDBJ databases">
        <title>Complete genome sequence of a mangrove-derived Streptomyces xiamenensis.</title>
        <authorList>
            <person name="Xu J."/>
        </authorList>
    </citation>
    <scope>NUCLEOTIDE SEQUENCE</scope>
    <source>
        <strain evidence="5">318</strain>
    </source>
</reference>
<sequence>MRINRIRRATIAVTAAAVLPLSLAACSSDDNGSSGDQGSSESTEGTTGGGMDEGEDTGADDSAQEETGAAAQTFGAACAATPAEGPGSFDGMALDPVATAAGNNEALTTLVSAVDAAGLVDTLNDADGITVFAPVNDAFAAIPEEDLNAVLADQDMLTGILTYHVVGERLSPEQLEDGSFETLQGGTVTTTGSGESFTVNDEAAVVCGNVQTANATVYLIDTVLMP</sequence>
<dbReference type="AlphaFoldDB" id="A0A0F7G0P0"/>
<dbReference type="GO" id="GO:0005615">
    <property type="term" value="C:extracellular space"/>
    <property type="evidence" value="ECO:0007669"/>
    <property type="project" value="TreeGrafter"/>
</dbReference>
<dbReference type="PATRIC" id="fig|408015.6.peg.4910"/>
<accession>A0A0F7G0P0</accession>
<feature type="domain" description="FAS1" evidence="4">
    <location>
        <begin position="94"/>
        <end position="224"/>
    </location>
</feature>
<organism evidence="5 6">
    <name type="scientific">Streptomyces xiamenensis</name>
    <dbReference type="NCBI Taxonomy" id="408015"/>
    <lineage>
        <taxon>Bacteria</taxon>
        <taxon>Bacillati</taxon>
        <taxon>Actinomycetota</taxon>
        <taxon>Actinomycetes</taxon>
        <taxon>Kitasatosporales</taxon>
        <taxon>Streptomycetaceae</taxon>
        <taxon>Streptomyces</taxon>
    </lineage>
</organism>
<dbReference type="Proteomes" id="UP000034034">
    <property type="component" value="Chromosome"/>
</dbReference>
<feature type="chain" id="PRO_5002515806" evidence="3">
    <location>
        <begin position="25"/>
        <end position="226"/>
    </location>
</feature>
<protein>
    <submittedName>
        <fullName evidence="5">Cell surface lipoprotein MPT83</fullName>
    </submittedName>
</protein>
<dbReference type="PROSITE" id="PS50213">
    <property type="entry name" value="FAS1"/>
    <property type="match status" value="1"/>
</dbReference>
<keyword evidence="1 3" id="KW-0732">Signal</keyword>
<dbReference type="GO" id="GO:0031012">
    <property type="term" value="C:extracellular matrix"/>
    <property type="evidence" value="ECO:0007669"/>
    <property type="project" value="TreeGrafter"/>
</dbReference>
<proteinExistence type="predicted"/>
<dbReference type="HOGENOM" id="CLU_031281_3_1_11"/>
<dbReference type="InterPro" id="IPR036378">
    <property type="entry name" value="FAS1_dom_sf"/>
</dbReference>
<dbReference type="SUPFAM" id="SSF82153">
    <property type="entry name" value="FAS1 domain"/>
    <property type="match status" value="1"/>
</dbReference>
<feature type="compositionally biased region" description="Low complexity" evidence="2">
    <location>
        <begin position="27"/>
        <end position="45"/>
    </location>
</feature>
<feature type="region of interest" description="Disordered" evidence="2">
    <location>
        <begin position="27"/>
        <end position="71"/>
    </location>
</feature>
<gene>
    <name evidence="5" type="ORF">SXIM_48500</name>
</gene>